<dbReference type="InterPro" id="IPR011990">
    <property type="entry name" value="TPR-like_helical_dom_sf"/>
</dbReference>
<evidence type="ECO:0000256" key="1">
    <source>
        <dbReference type="ARBA" id="ARBA00022553"/>
    </source>
</evidence>
<dbReference type="Gene3D" id="1.25.40.10">
    <property type="entry name" value="Tetratricopeptide repeat domain"/>
    <property type="match status" value="1"/>
</dbReference>
<reference evidence="5 6" key="1">
    <citation type="submission" date="2023-05" db="EMBL/GenBank/DDBJ databases">
        <title>Novel species of genus Flectobacillus isolated from stream in China.</title>
        <authorList>
            <person name="Lu H."/>
        </authorList>
    </citation>
    <scope>NUCLEOTIDE SEQUENCE [LARGE SCALE GENOMIC DNA]</scope>
    <source>
        <strain evidence="5 6">KCTC 42575</strain>
    </source>
</reference>
<dbReference type="SUPFAM" id="SSF55874">
    <property type="entry name" value="ATPase domain of HSP90 chaperone/DNA topoisomerase II/histidine kinase"/>
    <property type="match status" value="1"/>
</dbReference>
<comment type="caution">
    <text evidence="5">The sequence shown here is derived from an EMBL/GenBank/DDBJ whole genome shotgun (WGS) entry which is preliminary data.</text>
</comment>
<keyword evidence="6" id="KW-1185">Reference proteome</keyword>
<organism evidence="5 6">
    <name type="scientific">Flectobacillus roseus</name>
    <dbReference type="NCBI Taxonomy" id="502259"/>
    <lineage>
        <taxon>Bacteria</taxon>
        <taxon>Pseudomonadati</taxon>
        <taxon>Bacteroidota</taxon>
        <taxon>Cytophagia</taxon>
        <taxon>Cytophagales</taxon>
        <taxon>Flectobacillaceae</taxon>
        <taxon>Flectobacillus</taxon>
    </lineage>
</organism>
<dbReference type="InterPro" id="IPR036890">
    <property type="entry name" value="HATPase_C_sf"/>
</dbReference>
<dbReference type="GO" id="GO:0016301">
    <property type="term" value="F:kinase activity"/>
    <property type="evidence" value="ECO:0007669"/>
    <property type="project" value="UniProtKB-KW"/>
</dbReference>
<keyword evidence="3" id="KW-1133">Transmembrane helix</keyword>
<keyword evidence="5" id="KW-0418">Kinase</keyword>
<dbReference type="PANTHER" id="PTHR43547:SF2">
    <property type="entry name" value="HYBRID SIGNAL TRANSDUCTION HISTIDINE KINASE C"/>
    <property type="match status" value="1"/>
</dbReference>
<keyword evidence="3" id="KW-0812">Transmembrane</keyword>
<dbReference type="Gene3D" id="3.30.565.10">
    <property type="entry name" value="Histidine kinase-like ATPase, C-terminal domain"/>
    <property type="match status" value="1"/>
</dbReference>
<dbReference type="PANTHER" id="PTHR43547">
    <property type="entry name" value="TWO-COMPONENT HISTIDINE KINASE"/>
    <property type="match status" value="1"/>
</dbReference>
<evidence type="ECO:0000256" key="3">
    <source>
        <dbReference type="SAM" id="Phobius"/>
    </source>
</evidence>
<keyword evidence="2" id="KW-0175">Coiled coil</keyword>
<name>A0ABT6Y633_9BACT</name>
<accession>A0ABT6Y633</accession>
<dbReference type="Pfam" id="PF02518">
    <property type="entry name" value="HATPase_c"/>
    <property type="match status" value="1"/>
</dbReference>
<keyword evidence="3" id="KW-0472">Membrane</keyword>
<dbReference type="Gene3D" id="1.10.287.130">
    <property type="match status" value="1"/>
</dbReference>
<dbReference type="EMBL" id="JASHIF010000007">
    <property type="protein sequence ID" value="MDI9858991.1"/>
    <property type="molecule type" value="Genomic_DNA"/>
</dbReference>
<dbReference type="InterPro" id="IPR005467">
    <property type="entry name" value="His_kinase_dom"/>
</dbReference>
<dbReference type="RefSeq" id="WP_283344063.1">
    <property type="nucleotide sequence ID" value="NZ_JASHIF010000007.1"/>
</dbReference>
<dbReference type="Proteomes" id="UP001236507">
    <property type="component" value="Unassembled WGS sequence"/>
</dbReference>
<evidence type="ECO:0000256" key="2">
    <source>
        <dbReference type="SAM" id="Coils"/>
    </source>
</evidence>
<feature type="coiled-coil region" evidence="2">
    <location>
        <begin position="339"/>
        <end position="401"/>
    </location>
</feature>
<sequence length="639" mass="73927">MKLIYNIFICIAFFLPKGFSSNNSQKQIEDDISACLSKIEKANGVLQYDSMFYYAKKGYVLTIKTPNRTFLPYYYFYASQYCSHYRNYKKAILLAKEGLKNALRTKNYLLYERISYLLALIYSEMGDKKAAINQIFINIRPSTTFSKSPITSAANFQYLANFYFQVNEDSLWAYYIEKAVNLREKYKVKRSPIGKETDAGIQLFLNLYKHNTKATIYYLNKIKKIHKHYKLPNDNYFLNFIAVLNIAVRFNEESLIPVLLTMVDTQEFIDNATPVHLAEYYHHLAAFYVYKKKFKLARFYFNKCIDKRQLLVAITPLVIETEIKILEYEGRYREATILYKEARKIASNQTEKLKEVELATLERRLADDYQDLKLASVQQKVKIEQLENKQKKEQLKSANNKILLISSILVILLIAVVMYWFLVLKLRKQAKSLALLIENKDRLFSMIGHDLRGPIVSILSLSSHSQTNDSNFTENQEKYLKNLLFTVDNILQWSLSQQEKLTPNTIDISIVDIIEEVLEELEAFIHLSYINIKTSCDILNPVVKFDEYHLKIIVRNIVHNAIKYTPSGGNVFISITQTDSITLSIQDTGKGMGGQIQNPNARSTKIGLEIVQKLVSLNKATLRIESKPNEGTLASIVFN</sequence>
<dbReference type="SMART" id="SM00387">
    <property type="entry name" value="HATPase_c"/>
    <property type="match status" value="1"/>
</dbReference>
<feature type="transmembrane region" description="Helical" evidence="3">
    <location>
        <begin position="402"/>
        <end position="422"/>
    </location>
</feature>
<protein>
    <submittedName>
        <fullName evidence="5">HAMP domain-containing sensor histidine kinase</fullName>
    </submittedName>
</protein>
<dbReference type="InterPro" id="IPR036097">
    <property type="entry name" value="HisK_dim/P_sf"/>
</dbReference>
<feature type="domain" description="Histidine kinase" evidence="4">
    <location>
        <begin position="446"/>
        <end position="639"/>
    </location>
</feature>
<dbReference type="PROSITE" id="PS50109">
    <property type="entry name" value="HIS_KIN"/>
    <property type="match status" value="1"/>
</dbReference>
<dbReference type="SUPFAM" id="SSF47384">
    <property type="entry name" value="Homodimeric domain of signal transducing histidine kinase"/>
    <property type="match status" value="1"/>
</dbReference>
<keyword evidence="1" id="KW-0597">Phosphoprotein</keyword>
<dbReference type="InterPro" id="IPR003594">
    <property type="entry name" value="HATPase_dom"/>
</dbReference>
<evidence type="ECO:0000313" key="5">
    <source>
        <dbReference type="EMBL" id="MDI9858991.1"/>
    </source>
</evidence>
<keyword evidence="5" id="KW-0808">Transferase</keyword>
<proteinExistence type="predicted"/>
<evidence type="ECO:0000313" key="6">
    <source>
        <dbReference type="Proteomes" id="UP001236507"/>
    </source>
</evidence>
<evidence type="ECO:0000259" key="4">
    <source>
        <dbReference type="PROSITE" id="PS50109"/>
    </source>
</evidence>
<gene>
    <name evidence="5" type="ORF">QM524_07215</name>
</gene>